<feature type="non-terminal residue" evidence="2">
    <location>
        <position position="135"/>
    </location>
</feature>
<evidence type="ECO:0000313" key="3">
    <source>
        <dbReference type="Proteomes" id="UP001189429"/>
    </source>
</evidence>
<evidence type="ECO:0000256" key="1">
    <source>
        <dbReference type="SAM" id="MobiDB-lite"/>
    </source>
</evidence>
<feature type="compositionally biased region" description="Basic and acidic residues" evidence="1">
    <location>
        <begin position="85"/>
        <end position="97"/>
    </location>
</feature>
<feature type="region of interest" description="Disordered" evidence="1">
    <location>
        <begin position="1"/>
        <end position="135"/>
    </location>
</feature>
<comment type="caution">
    <text evidence="2">The sequence shown here is derived from an EMBL/GenBank/DDBJ whole genome shotgun (WGS) entry which is preliminary data.</text>
</comment>
<proteinExistence type="predicted"/>
<feature type="compositionally biased region" description="Low complexity" evidence="1">
    <location>
        <begin position="65"/>
        <end position="80"/>
    </location>
</feature>
<feature type="compositionally biased region" description="Low complexity" evidence="1">
    <location>
        <begin position="105"/>
        <end position="122"/>
    </location>
</feature>
<reference evidence="2" key="1">
    <citation type="submission" date="2023-10" db="EMBL/GenBank/DDBJ databases">
        <authorList>
            <person name="Chen Y."/>
            <person name="Shah S."/>
            <person name="Dougan E. K."/>
            <person name="Thang M."/>
            <person name="Chan C."/>
        </authorList>
    </citation>
    <scope>NUCLEOTIDE SEQUENCE [LARGE SCALE GENOMIC DNA]</scope>
</reference>
<gene>
    <name evidence="2" type="ORF">PCOR1329_LOCUS65112</name>
</gene>
<keyword evidence="3" id="KW-1185">Reference proteome</keyword>
<protein>
    <submittedName>
        <fullName evidence="2">Uncharacterized protein</fullName>
    </submittedName>
</protein>
<dbReference type="EMBL" id="CAUYUJ010018322">
    <property type="protein sequence ID" value="CAK0882664.1"/>
    <property type="molecule type" value="Genomic_DNA"/>
</dbReference>
<sequence length="135" mass="14207">MYRLLRPAPLSMAGIPGPHLSTAKSGCPATTGKGVKACSLPPRRSKHPSLEDSAVMSTTDEFYWSPSGSDVSESSPRSDPGPSREATRPDPEEERAPRRPPLPHAGLWGPPGGASSPPLGSPRSFGPSALWRRSG</sequence>
<evidence type="ECO:0000313" key="2">
    <source>
        <dbReference type="EMBL" id="CAK0882664.1"/>
    </source>
</evidence>
<name>A0ABN9WD27_9DINO</name>
<organism evidence="2 3">
    <name type="scientific">Prorocentrum cordatum</name>
    <dbReference type="NCBI Taxonomy" id="2364126"/>
    <lineage>
        <taxon>Eukaryota</taxon>
        <taxon>Sar</taxon>
        <taxon>Alveolata</taxon>
        <taxon>Dinophyceae</taxon>
        <taxon>Prorocentrales</taxon>
        <taxon>Prorocentraceae</taxon>
        <taxon>Prorocentrum</taxon>
    </lineage>
</organism>
<dbReference type="Proteomes" id="UP001189429">
    <property type="component" value="Unassembled WGS sequence"/>
</dbReference>
<accession>A0ABN9WD27</accession>